<dbReference type="AlphaFoldDB" id="A0A9P0D3N4"/>
<dbReference type="GO" id="GO:0006401">
    <property type="term" value="P:RNA catabolic process"/>
    <property type="evidence" value="ECO:0007669"/>
    <property type="project" value="InterPro"/>
</dbReference>
<dbReference type="PANTHER" id="PTHR47204">
    <property type="entry name" value="OS02G0168900 PROTEIN"/>
    <property type="match status" value="1"/>
</dbReference>
<dbReference type="CDD" id="cd09271">
    <property type="entry name" value="RNase_H2-C"/>
    <property type="match status" value="1"/>
</dbReference>
<evidence type="ECO:0000313" key="2">
    <source>
        <dbReference type="Proteomes" id="UP001153636"/>
    </source>
</evidence>
<keyword evidence="2" id="KW-1185">Reference proteome</keyword>
<dbReference type="EMBL" id="OV651819">
    <property type="protein sequence ID" value="CAH1113325.1"/>
    <property type="molecule type" value="Genomic_DNA"/>
</dbReference>
<proteinExistence type="predicted"/>
<protein>
    <submittedName>
        <fullName evidence="1">Uncharacterized protein</fullName>
    </submittedName>
</protein>
<dbReference type="InterPro" id="IPR013924">
    <property type="entry name" value="RNase_H2_suC"/>
</dbReference>
<dbReference type="Proteomes" id="UP001153636">
    <property type="component" value="Chromosome 7"/>
</dbReference>
<evidence type="ECO:0000313" key="1">
    <source>
        <dbReference type="EMBL" id="CAH1113325.1"/>
    </source>
</evidence>
<dbReference type="OrthoDB" id="6222486at2759"/>
<reference evidence="1" key="1">
    <citation type="submission" date="2022-01" db="EMBL/GenBank/DDBJ databases">
        <authorList>
            <person name="King R."/>
        </authorList>
    </citation>
    <scope>NUCLEOTIDE SEQUENCE</scope>
</reference>
<name>A0A9P0D3N4_9CUCU</name>
<dbReference type="Pfam" id="PF08615">
    <property type="entry name" value="RNase_H2_suC"/>
    <property type="match status" value="1"/>
</dbReference>
<gene>
    <name evidence="1" type="ORF">PSYICH_LOCUS13286</name>
</gene>
<dbReference type="PANTHER" id="PTHR47204:SF1">
    <property type="entry name" value="RIBONUCLEASE H2 SUBUNIT C"/>
    <property type="match status" value="1"/>
</dbReference>
<dbReference type="GO" id="GO:0032299">
    <property type="term" value="C:ribonuclease H2 complex"/>
    <property type="evidence" value="ECO:0007669"/>
    <property type="project" value="InterPro"/>
</dbReference>
<sequence length="138" mass="15809">MATIHIRSGKSNLDCNNRKLSNIQSVPFKIHADCDANVNKYFNNYIKTDEKGQTSASFRGYPLKGKPLGLPEGYVGVVLHESVKPETEKCERKFYVTYKFSKIHYWNWDKAPSDNDSIVQALQWMDIAEALHSPILEE</sequence>
<organism evidence="1 2">
    <name type="scientific">Psylliodes chrysocephalus</name>
    <dbReference type="NCBI Taxonomy" id="3402493"/>
    <lineage>
        <taxon>Eukaryota</taxon>
        <taxon>Metazoa</taxon>
        <taxon>Ecdysozoa</taxon>
        <taxon>Arthropoda</taxon>
        <taxon>Hexapoda</taxon>
        <taxon>Insecta</taxon>
        <taxon>Pterygota</taxon>
        <taxon>Neoptera</taxon>
        <taxon>Endopterygota</taxon>
        <taxon>Coleoptera</taxon>
        <taxon>Polyphaga</taxon>
        <taxon>Cucujiformia</taxon>
        <taxon>Chrysomeloidea</taxon>
        <taxon>Chrysomelidae</taxon>
        <taxon>Galerucinae</taxon>
        <taxon>Alticini</taxon>
        <taxon>Psylliodes</taxon>
    </lineage>
</organism>
<accession>A0A9P0D3N4</accession>
<dbReference type="Gene3D" id="2.40.128.680">
    <property type="match status" value="1"/>
</dbReference>